<dbReference type="InterPro" id="IPR014710">
    <property type="entry name" value="RmlC-like_jellyroll"/>
</dbReference>
<dbReference type="EC" id="5.3.1.8" evidence="3"/>
<dbReference type="KEGG" id="pmal:PMUG01_01030100"/>
<dbReference type="EMBL" id="LT594622">
    <property type="protein sequence ID" value="SBT87006.1"/>
    <property type="molecule type" value="Genomic_DNA"/>
</dbReference>
<dbReference type="GO" id="GO:0009298">
    <property type="term" value="P:GDP-mannose biosynthetic process"/>
    <property type="evidence" value="ECO:0007669"/>
    <property type="project" value="UniProtKB-UniPathway"/>
</dbReference>
<dbReference type="OrthoDB" id="6605218at2759"/>
<dbReference type="GeneID" id="39866453"/>
<feature type="region of interest" description="Disordered" evidence="1">
    <location>
        <begin position="61"/>
        <end position="113"/>
    </location>
</feature>
<dbReference type="RefSeq" id="XP_028860089.1">
    <property type="nucleotide sequence ID" value="XM_029008539.1"/>
</dbReference>
<feature type="compositionally biased region" description="Acidic residues" evidence="1">
    <location>
        <begin position="599"/>
        <end position="612"/>
    </location>
</feature>
<organism evidence="3 4">
    <name type="scientific">Plasmodium malariae</name>
    <dbReference type="NCBI Taxonomy" id="5858"/>
    <lineage>
        <taxon>Eukaryota</taxon>
        <taxon>Sar</taxon>
        <taxon>Alveolata</taxon>
        <taxon>Apicomplexa</taxon>
        <taxon>Aconoidasida</taxon>
        <taxon>Haemosporida</taxon>
        <taxon>Plasmodiidae</taxon>
        <taxon>Plasmodium</taxon>
        <taxon>Plasmodium (Plasmodium)</taxon>
    </lineage>
</organism>
<evidence type="ECO:0000259" key="2">
    <source>
        <dbReference type="Pfam" id="PF20511"/>
    </source>
</evidence>
<dbReference type="PANTHER" id="PTHR10309:SF0">
    <property type="entry name" value="MANNOSE-6-PHOSPHATE ISOMERASE"/>
    <property type="match status" value="1"/>
</dbReference>
<dbReference type="UniPathway" id="UPA00126">
    <property type="reaction ID" value="UER00423"/>
</dbReference>
<name>A0A1D3JKS4_PLAMA</name>
<sequence length="896" mass="102250">MKTRKLCINECIPYVQKYAWGKGKDGMVYEIMKNIVKENYDMIKKGTGNIDYLKEYNIESEESKNNSKNNSSNSKNNSNTDGRHLDGTAIDETKRKEEINKGGESGSNTNINKYDSNEKYAELWIGNHEKGPNLVLYKNSFIKIEEFIKIFENKKYRKSSKLVNYFYKKGDDKKNKPIDKNELTKSEGVNNNIDIINNIKNNENSSSSNNNNNSSSNNNNNSSSNNNNNSSSNNNNIISTPSKEAGVKRPSDAECASLKNYSLYETYEMVNDTVDINTLFPYLFKMLSISKPLSIQIHPNQTQTLYLNTVNPLLYKDKIFKTEMCVCINSMSLLCGYMNIFKIAFLIKNINELYNFFLVRNQGGNGQGGQEILVGGREGTEGGKGKVGEMNSSNTVLGKDHNIAQKKRVGNAVKCNTKVNSEKPKDIFLLFDLFHTKKDEHIDEILNMLSRIYVYIINYSLKRANGPCHDIISVVDNYAECIQKYVFDENFFSSFHKNDNFLKENFNLGNLIKTEKEKLCTLLSEHKNILDFNDSDIDEDSDKQKIVSDEVQRSMGNGNLLDASNAENTSVQEGASGGANVETNVTASASANTSRIDGEADNQNEQSESDEPAFENVKKIKAFYEHMYKYVTYRILLVENDALNICVNTIIRDNEKYASYIKEEKVFKKKPEELYADICKKKNYENVCEETEKYIINSIFEILNNVSKYYPNDGGRIFIFILQLLNLKDGDVVYIKPGVIHSYISGHCLECMTNSDLVIRGGLTNKEIDKLNFIKYVNYKNNYPVILEKEFINYNIISYSYHKMKHFKILFIKVRPDESVNYLFSYTSFTSCIVLASNKKVKIKGRKNEKKKASIKSVKKGTVFIIAPNIMVTICNLYSNEEDGDKELVLYCATSR</sequence>
<dbReference type="PANTHER" id="PTHR10309">
    <property type="entry name" value="MANNOSE-6-PHOSPHATE ISOMERASE"/>
    <property type="match status" value="1"/>
</dbReference>
<dbReference type="Pfam" id="PF20511">
    <property type="entry name" value="PMI_typeI_cat"/>
    <property type="match status" value="1"/>
</dbReference>
<feature type="compositionally biased region" description="Low complexity" evidence="1">
    <location>
        <begin position="66"/>
        <end position="79"/>
    </location>
</feature>
<feature type="compositionally biased region" description="Low complexity" evidence="1">
    <location>
        <begin position="199"/>
        <end position="239"/>
    </location>
</feature>
<proteinExistence type="predicted"/>
<reference evidence="3 4" key="1">
    <citation type="submission" date="2016-06" db="EMBL/GenBank/DDBJ databases">
        <authorList>
            <consortium name="Pathogen Informatics"/>
        </authorList>
    </citation>
    <scope>NUCLEOTIDE SEQUENCE [LARGE SCALE GENOMIC DNA]</scope>
</reference>
<dbReference type="InterPro" id="IPR016305">
    <property type="entry name" value="Mannose-6-P_Isomerase"/>
</dbReference>
<dbReference type="InterPro" id="IPR046457">
    <property type="entry name" value="PMI_typeI_cat"/>
</dbReference>
<feature type="domain" description="Phosphomannose isomerase type I catalytic" evidence="2">
    <location>
        <begin position="250"/>
        <end position="338"/>
    </location>
</feature>
<feature type="region of interest" description="Disordered" evidence="1">
    <location>
        <begin position="199"/>
        <end position="251"/>
    </location>
</feature>
<feature type="compositionally biased region" description="Basic and acidic residues" evidence="1">
    <location>
        <begin position="81"/>
        <end position="101"/>
    </location>
</feature>
<keyword evidence="3" id="KW-0413">Isomerase</keyword>
<gene>
    <name evidence="3" type="primary">PmUG01_01030100</name>
    <name evidence="3" type="ORF">PMUG01_01030100</name>
</gene>
<dbReference type="OMA" id="YVQKYEW"/>
<dbReference type="GO" id="GO:0004476">
    <property type="term" value="F:mannose-6-phosphate isomerase activity"/>
    <property type="evidence" value="ECO:0007669"/>
    <property type="project" value="UniProtKB-EC"/>
</dbReference>
<evidence type="ECO:0000313" key="3">
    <source>
        <dbReference type="EMBL" id="SBT87006.1"/>
    </source>
</evidence>
<evidence type="ECO:0000313" key="4">
    <source>
        <dbReference type="Proteomes" id="UP000219813"/>
    </source>
</evidence>
<accession>A0A1D3JKS4</accession>
<dbReference type="InterPro" id="IPR011051">
    <property type="entry name" value="RmlC_Cupin_sf"/>
</dbReference>
<dbReference type="SUPFAM" id="SSF51182">
    <property type="entry name" value="RmlC-like cupins"/>
    <property type="match status" value="1"/>
</dbReference>
<dbReference type="VEuPathDB" id="PlasmoDB:PmUG01_01030100"/>
<dbReference type="AlphaFoldDB" id="A0A1D3JKS4"/>
<feature type="region of interest" description="Disordered" evidence="1">
    <location>
        <begin position="590"/>
        <end position="612"/>
    </location>
</feature>
<evidence type="ECO:0000256" key="1">
    <source>
        <dbReference type="SAM" id="MobiDB-lite"/>
    </source>
</evidence>
<dbReference type="GO" id="GO:0008270">
    <property type="term" value="F:zinc ion binding"/>
    <property type="evidence" value="ECO:0007669"/>
    <property type="project" value="InterPro"/>
</dbReference>
<dbReference type="Proteomes" id="UP000219813">
    <property type="component" value="Chromosome 1"/>
</dbReference>
<protein>
    <submittedName>
        <fullName evidence="3">Mannose-6-phosphate isomerase, putative</fullName>
        <ecNumber evidence="3">5.3.1.8</ecNumber>
    </submittedName>
</protein>
<dbReference type="Gene3D" id="2.60.120.10">
    <property type="entry name" value="Jelly Rolls"/>
    <property type="match status" value="2"/>
</dbReference>
<keyword evidence="4" id="KW-1185">Reference proteome</keyword>
<dbReference type="GO" id="GO:0005829">
    <property type="term" value="C:cytosol"/>
    <property type="evidence" value="ECO:0007669"/>
    <property type="project" value="TreeGrafter"/>
</dbReference>